<keyword evidence="2" id="KW-1133">Transmembrane helix</keyword>
<evidence type="ECO:0000256" key="2">
    <source>
        <dbReference type="SAM" id="Phobius"/>
    </source>
</evidence>
<reference evidence="3 4" key="1">
    <citation type="submission" date="2019-11" db="EMBL/GenBank/DDBJ databases">
        <title>Nocardia sp. nov. CT2-14 isolated from soil.</title>
        <authorList>
            <person name="Kanchanasin P."/>
            <person name="Tanasupawat S."/>
            <person name="Yuki M."/>
            <person name="Kudo T."/>
        </authorList>
    </citation>
    <scope>NUCLEOTIDE SEQUENCE [LARGE SCALE GENOMIC DNA]</scope>
    <source>
        <strain evidence="3 4">CT2-14</strain>
    </source>
</reference>
<dbReference type="Proteomes" id="UP000432464">
    <property type="component" value="Unassembled WGS sequence"/>
</dbReference>
<keyword evidence="2" id="KW-0472">Membrane</keyword>
<sequence length="233" mass="23623">MSHPLATQAARSTGRAAQMFRYSAIVTASMASIGLTVAAGSYIANEMAQQPGKLATTSPTNRPAPVEPGAGPDAQPGIRSASPIAEKMTLTSLFTGRPMEAGSAQTIPAPTPGTGAAAAADVPRPLGGQLRLGTAYVGAQVAAAQHDTVTLTLDTNVFATVADVLRNTPVGQQLGVTSDPSANTRLRTDVDSHGDVTLTLSDPALGNYRLQIARHPVPAPTADAHGEDAAVAV</sequence>
<evidence type="ECO:0000313" key="4">
    <source>
        <dbReference type="Proteomes" id="UP000432464"/>
    </source>
</evidence>
<evidence type="ECO:0000256" key="1">
    <source>
        <dbReference type="SAM" id="MobiDB-lite"/>
    </source>
</evidence>
<keyword evidence="4" id="KW-1185">Reference proteome</keyword>
<accession>A0A6I3KST4</accession>
<proteinExistence type="predicted"/>
<name>A0A6I3KST4_9NOCA</name>
<keyword evidence="2" id="KW-0812">Transmembrane</keyword>
<dbReference type="AlphaFoldDB" id="A0A6I3KST4"/>
<dbReference type="RefSeq" id="WP_154786419.1">
    <property type="nucleotide sequence ID" value="NZ_WMBB01000002.1"/>
</dbReference>
<feature type="transmembrane region" description="Helical" evidence="2">
    <location>
        <begin position="20"/>
        <end position="44"/>
    </location>
</feature>
<comment type="caution">
    <text evidence="3">The sequence shown here is derived from an EMBL/GenBank/DDBJ whole genome shotgun (WGS) entry which is preliminary data.</text>
</comment>
<evidence type="ECO:0000313" key="3">
    <source>
        <dbReference type="EMBL" id="MTE11868.1"/>
    </source>
</evidence>
<protein>
    <submittedName>
        <fullName evidence="3">Uncharacterized protein</fullName>
    </submittedName>
</protein>
<feature type="region of interest" description="Disordered" evidence="1">
    <location>
        <begin position="53"/>
        <end position="79"/>
    </location>
</feature>
<organism evidence="3 4">
    <name type="scientific">Nocardia aurantiaca</name>
    <dbReference type="NCBI Taxonomy" id="2675850"/>
    <lineage>
        <taxon>Bacteria</taxon>
        <taxon>Bacillati</taxon>
        <taxon>Actinomycetota</taxon>
        <taxon>Actinomycetes</taxon>
        <taxon>Mycobacteriales</taxon>
        <taxon>Nocardiaceae</taxon>
        <taxon>Nocardia</taxon>
    </lineage>
</organism>
<dbReference type="EMBL" id="WMBB01000002">
    <property type="protein sequence ID" value="MTE11868.1"/>
    <property type="molecule type" value="Genomic_DNA"/>
</dbReference>
<gene>
    <name evidence="3" type="ORF">GLP40_03575</name>
</gene>